<evidence type="ECO:0000256" key="2">
    <source>
        <dbReference type="SAM" id="MobiDB-lite"/>
    </source>
</evidence>
<dbReference type="PANTHER" id="PTHR15286:SF6">
    <property type="entry name" value="GH01133P"/>
    <property type="match status" value="1"/>
</dbReference>
<protein>
    <submittedName>
        <fullName evidence="5">Uncharacterized protein LOC116286770</fullName>
    </submittedName>
</protein>
<organism evidence="4 5">
    <name type="scientific">Actinia tenebrosa</name>
    <name type="common">Australian red waratah sea anemone</name>
    <dbReference type="NCBI Taxonomy" id="6105"/>
    <lineage>
        <taxon>Eukaryota</taxon>
        <taxon>Metazoa</taxon>
        <taxon>Cnidaria</taxon>
        <taxon>Anthozoa</taxon>
        <taxon>Hexacorallia</taxon>
        <taxon>Actiniaria</taxon>
        <taxon>Actiniidae</taxon>
        <taxon>Actinia</taxon>
    </lineage>
</organism>
<dbReference type="InParanoid" id="A0A6P8H9P4"/>
<dbReference type="SUPFAM" id="SSF54236">
    <property type="entry name" value="Ubiquitin-like"/>
    <property type="match status" value="1"/>
</dbReference>
<feature type="domain" description="Ras-associating" evidence="3">
    <location>
        <begin position="1"/>
        <end position="83"/>
    </location>
</feature>
<name>A0A6P8H9P4_ACTTE</name>
<evidence type="ECO:0000259" key="3">
    <source>
        <dbReference type="PROSITE" id="PS50200"/>
    </source>
</evidence>
<dbReference type="GO" id="GO:0007165">
    <property type="term" value="P:signal transduction"/>
    <property type="evidence" value="ECO:0007669"/>
    <property type="project" value="InterPro"/>
</dbReference>
<dbReference type="GeneID" id="116286770"/>
<feature type="coiled-coil region" evidence="1">
    <location>
        <begin position="173"/>
        <end position="200"/>
    </location>
</feature>
<dbReference type="InterPro" id="IPR048945">
    <property type="entry name" value="RASSF8/10_RA"/>
</dbReference>
<reference evidence="5" key="1">
    <citation type="submission" date="2025-08" db="UniProtKB">
        <authorList>
            <consortium name="RefSeq"/>
        </authorList>
    </citation>
    <scope>IDENTIFICATION</scope>
    <source>
        <tissue evidence="5">Tentacle</tissue>
    </source>
</reference>
<feature type="region of interest" description="Disordered" evidence="2">
    <location>
        <begin position="407"/>
        <end position="441"/>
    </location>
</feature>
<dbReference type="PROSITE" id="PS50200">
    <property type="entry name" value="RA"/>
    <property type="match status" value="1"/>
</dbReference>
<feature type="compositionally biased region" description="Basic and acidic residues" evidence="2">
    <location>
        <begin position="335"/>
        <end position="353"/>
    </location>
</feature>
<dbReference type="InterPro" id="IPR033593">
    <property type="entry name" value="N-RASSF"/>
</dbReference>
<keyword evidence="1" id="KW-0175">Coiled coil</keyword>
<evidence type="ECO:0000313" key="5">
    <source>
        <dbReference type="RefSeq" id="XP_031549205.1"/>
    </source>
</evidence>
<feature type="compositionally biased region" description="Polar residues" evidence="2">
    <location>
        <begin position="409"/>
        <end position="427"/>
    </location>
</feature>
<feature type="region of interest" description="Disordered" evidence="2">
    <location>
        <begin position="609"/>
        <end position="684"/>
    </location>
</feature>
<feature type="coiled-coil region" evidence="1">
    <location>
        <begin position="244"/>
        <end position="299"/>
    </location>
</feature>
<accession>A0A6P8H9P4</accession>
<sequence length="690" mass="77616">MSDLKVWVDGKERVIRGVSQNTTCESVVLVLAKAAGKSGKVALLEKWGDFERILPRNENPLKCLEAWGTRKKDVRLVLEEDDSQEKTIDLSKSFIKLTTDNKYDLIKRSVDCGSLENFTALQQRKLKTLSRALEILDFQLSCWDDNDEKFLYLTEEEIIEDFSLKLSQTVKLQAKELNELHTLQTELNELQHSHENSTSKFESFSEKFSQFESEIADTYNVVEKLLIRIENCEGDGEGTSVDVSSDLQNEIRVLQLELHEQQRLSVKQDKELKAIQSSVSELTKAFQLKTNQIEQLRNEITSEEVFYDLDEHFRPLSPEEEPFLYEQCLSSDSVDNKMSSDVDTENITKDFPEVKTSGSNGSNIDDESDIGLPRRSSSGSPEEFFKNWSTSTRLANSPLNYFPSVNGVKASQSNPPKLSSISKIESQTSERKRENGINESENVNGKISLPLFDGASRIPIENSVDVFDATETISSKTDKQFGKTSTTGKEIFPLSRIKNKDFPEGTKSATLLTQKPSSLSLKTVQDTNAKSASHFPKASSTIETKLHKETRKNSTDDILSVLSMEKDKTQHDISKISSKHQTNPKPFKNSPPILGLPNFAKSSTLNKLDKANPKFNSEDRGQTEKLPPPTFPKPWRKSSTGSQGTARTVTTKPFPDKAYLLPPTAKYKGNNHRNEKPLSRGDLCEEGVFV</sequence>
<evidence type="ECO:0000256" key="1">
    <source>
        <dbReference type="SAM" id="Coils"/>
    </source>
</evidence>
<dbReference type="Gene3D" id="3.10.20.90">
    <property type="entry name" value="Phosphatidylinositol 3-kinase Catalytic Subunit, Chain A, domain 1"/>
    <property type="match status" value="1"/>
</dbReference>
<dbReference type="RefSeq" id="XP_031549205.1">
    <property type="nucleotide sequence ID" value="XM_031693345.1"/>
</dbReference>
<dbReference type="PANTHER" id="PTHR15286">
    <property type="entry name" value="RAS-ASSOCIATING DOMAIN CONTAINING PROTEIN"/>
    <property type="match status" value="1"/>
</dbReference>
<feature type="compositionally biased region" description="Basic and acidic residues" evidence="2">
    <location>
        <begin position="609"/>
        <end position="623"/>
    </location>
</feature>
<dbReference type="SMART" id="SM00314">
    <property type="entry name" value="RA"/>
    <property type="match status" value="1"/>
</dbReference>
<dbReference type="Proteomes" id="UP000515163">
    <property type="component" value="Unplaced"/>
</dbReference>
<dbReference type="KEGG" id="aten:116286770"/>
<dbReference type="InterPro" id="IPR029071">
    <property type="entry name" value="Ubiquitin-like_domsf"/>
</dbReference>
<feature type="region of interest" description="Disordered" evidence="2">
    <location>
        <begin position="572"/>
        <end position="597"/>
    </location>
</feature>
<feature type="compositionally biased region" description="Basic and acidic residues" evidence="2">
    <location>
        <begin position="672"/>
        <end position="683"/>
    </location>
</feature>
<evidence type="ECO:0000313" key="4">
    <source>
        <dbReference type="Proteomes" id="UP000515163"/>
    </source>
</evidence>
<feature type="compositionally biased region" description="Polar residues" evidence="2">
    <location>
        <begin position="575"/>
        <end position="584"/>
    </location>
</feature>
<dbReference type="OrthoDB" id="10051571at2759"/>
<feature type="region of interest" description="Disordered" evidence="2">
    <location>
        <begin position="335"/>
        <end position="385"/>
    </location>
</feature>
<proteinExistence type="predicted"/>
<dbReference type="InterPro" id="IPR000159">
    <property type="entry name" value="RA_dom"/>
</dbReference>
<gene>
    <name evidence="5" type="primary">LOC116286770</name>
</gene>
<dbReference type="Pfam" id="PF21712">
    <property type="entry name" value="RASSF8-10_RA"/>
    <property type="match status" value="1"/>
</dbReference>
<keyword evidence="4" id="KW-1185">Reference proteome</keyword>
<dbReference type="AlphaFoldDB" id="A0A6P8H9P4"/>
<feature type="compositionally biased region" description="Polar residues" evidence="2">
    <location>
        <begin position="637"/>
        <end position="651"/>
    </location>
</feature>